<dbReference type="Proteomes" id="UP000077628">
    <property type="component" value="Unassembled WGS sequence"/>
</dbReference>
<dbReference type="Gene3D" id="2.60.40.680">
    <property type="match status" value="1"/>
</dbReference>
<dbReference type="GO" id="GO:0030246">
    <property type="term" value="F:carbohydrate binding"/>
    <property type="evidence" value="ECO:0007669"/>
    <property type="project" value="InterPro"/>
</dbReference>
<evidence type="ECO:0000313" key="2">
    <source>
        <dbReference type="Proteomes" id="UP000077628"/>
    </source>
</evidence>
<dbReference type="SUPFAM" id="SSF49384">
    <property type="entry name" value="Carbohydrate-binding domain"/>
    <property type="match status" value="1"/>
</dbReference>
<organism evidence="1 2">
    <name type="scientific">Methylomonas koyamae</name>
    <dbReference type="NCBI Taxonomy" id="702114"/>
    <lineage>
        <taxon>Bacteria</taxon>
        <taxon>Pseudomonadati</taxon>
        <taxon>Pseudomonadota</taxon>
        <taxon>Gammaproteobacteria</taxon>
        <taxon>Methylococcales</taxon>
        <taxon>Methylococcaceae</taxon>
        <taxon>Methylomonas</taxon>
    </lineage>
</organism>
<evidence type="ECO:0000313" key="1">
    <source>
        <dbReference type="EMBL" id="OAI14977.1"/>
    </source>
</evidence>
<reference evidence="2" key="1">
    <citation type="submission" date="2016-03" db="EMBL/GenBank/DDBJ databases">
        <authorList>
            <person name="Heylen K."/>
            <person name="De Vos P."/>
            <person name="Vekeman B."/>
        </authorList>
    </citation>
    <scope>NUCLEOTIDE SEQUENCE [LARGE SCALE GENOMIC DNA]</scope>
    <source>
        <strain evidence="2">R-45383</strain>
    </source>
</reference>
<dbReference type="EMBL" id="LUUK01000196">
    <property type="protein sequence ID" value="OAI14977.1"/>
    <property type="molecule type" value="Genomic_DNA"/>
</dbReference>
<protein>
    <recommendedName>
        <fullName evidence="3">PEP-CTERM protein-sorting domain-containing protein</fullName>
    </recommendedName>
</protein>
<gene>
    <name evidence="1" type="ORF">A1355_11930</name>
</gene>
<keyword evidence="2" id="KW-1185">Reference proteome</keyword>
<dbReference type="InterPro" id="IPR008965">
    <property type="entry name" value="CBM2/CBM3_carb-bd_dom_sf"/>
</dbReference>
<comment type="caution">
    <text evidence="1">The sequence shown here is derived from an EMBL/GenBank/DDBJ whole genome shotgun (WGS) entry which is preliminary data.</text>
</comment>
<evidence type="ECO:0008006" key="3">
    <source>
        <dbReference type="Google" id="ProtNLM"/>
    </source>
</evidence>
<name>A0A177NAI3_9GAMM</name>
<proteinExistence type="predicted"/>
<accession>A0A177NAI3</accession>
<sequence length="182" mass="18192">MLLSAAAAANAAIELSLLPVSQSAAELSVGVAISGLSDGAAPALGAYDFDVLFDTAHLAYVSADFGDAGLGDQLDAFALGVNPQSAALAEAGKLNVFELSLDDPADLNAWQADNFTLAVLHFNILQTGDTTLSLAVNALGDADGDALAASTTPLTVTAVPVPPAFALMAAGLGLLVKPRRSA</sequence>
<dbReference type="AlphaFoldDB" id="A0A177NAI3"/>
<dbReference type="STRING" id="702114.A1355_11930"/>